<evidence type="ECO:0000256" key="2">
    <source>
        <dbReference type="ARBA" id="ARBA00004127"/>
    </source>
</evidence>
<evidence type="ECO:0000256" key="13">
    <source>
        <dbReference type="ARBA" id="ARBA00049221"/>
    </source>
</evidence>
<sequence>MNKYFGGIYHALALMHHAYAMKYTSEIEFNKSSDLRVTEMETFGFRYFTSWNMIIQTVFLVFAVTADVLHLFPESFRKYEKTLLKLKGYIFTTLMFPCTLFVCGMFWGVYTINREWVFPAVLDGVFPEWLNHSMHTNILIPVIIEILITNHLLPSFKAAFIGLSVFILIYDILFFFTYYEYGRWLYGLFYVFTWEERIVFMILNYLTIVFIMKTGIIIQYFAGKCKNNLFQNSKLKLTKEL</sequence>
<keyword evidence="4 17" id="KW-0812">Transmembrane</keyword>
<evidence type="ECO:0000256" key="14">
    <source>
        <dbReference type="ARBA" id="ARBA00049296"/>
    </source>
</evidence>
<evidence type="ECO:0000256" key="1">
    <source>
        <dbReference type="ARBA" id="ARBA00000923"/>
    </source>
</evidence>
<evidence type="ECO:0000256" key="12">
    <source>
        <dbReference type="ARBA" id="ARBA00048800"/>
    </source>
</evidence>
<comment type="catalytic activity">
    <reaction evidence="1">
        <text>9-(9Z-hexadecenoyloxy)-octadecanoate + H2O = (9Z)-hexadecenoate + 9-hydroxy-octadecanoate + H(+)</text>
        <dbReference type="Rhea" id="RHEA:52068"/>
        <dbReference type="ChEBI" id="CHEBI:15377"/>
        <dbReference type="ChEBI" id="CHEBI:15378"/>
        <dbReference type="ChEBI" id="CHEBI:32372"/>
        <dbReference type="ChEBI" id="CHEBI:136286"/>
        <dbReference type="ChEBI" id="CHEBI:136309"/>
    </reaction>
    <physiologicalReaction direction="left-to-right" evidence="1">
        <dbReference type="Rhea" id="RHEA:52069"/>
    </physiologicalReaction>
</comment>
<comment type="catalytic activity">
    <reaction evidence="9">
        <text>9-hexadecanoyloxy-octadecanoate + H2O = 9-hydroxy-octadecanoate + hexadecanoate + H(+)</text>
        <dbReference type="Rhea" id="RHEA:52052"/>
        <dbReference type="ChEBI" id="CHEBI:7896"/>
        <dbReference type="ChEBI" id="CHEBI:15377"/>
        <dbReference type="ChEBI" id="CHEBI:15378"/>
        <dbReference type="ChEBI" id="CHEBI:83670"/>
        <dbReference type="ChEBI" id="CHEBI:136286"/>
    </reaction>
    <physiologicalReaction direction="left-to-right" evidence="9">
        <dbReference type="Rhea" id="RHEA:52053"/>
    </physiologicalReaction>
</comment>
<evidence type="ECO:0000256" key="5">
    <source>
        <dbReference type="ARBA" id="ARBA00022989"/>
    </source>
</evidence>
<comment type="caution">
    <text evidence="18">The sequence shown here is derived from an EMBL/GenBank/DDBJ whole genome shotgun (WGS) entry which is preliminary data.</text>
</comment>
<feature type="transmembrane region" description="Helical" evidence="17">
    <location>
        <begin position="129"/>
        <end position="148"/>
    </location>
</feature>
<comment type="catalytic activity">
    <reaction evidence="13">
        <text>9-octadecanoyloxy-octadecanoate + H2O = 9-hydroxy-octadecanoate + octadecanoate + H(+)</text>
        <dbReference type="Rhea" id="RHEA:52096"/>
        <dbReference type="ChEBI" id="CHEBI:15377"/>
        <dbReference type="ChEBI" id="CHEBI:15378"/>
        <dbReference type="ChEBI" id="CHEBI:25629"/>
        <dbReference type="ChEBI" id="CHEBI:136286"/>
        <dbReference type="ChEBI" id="CHEBI:136373"/>
    </reaction>
    <physiologicalReaction direction="left-to-right" evidence="13">
        <dbReference type="Rhea" id="RHEA:52097"/>
    </physiologicalReaction>
</comment>
<keyword evidence="5 17" id="KW-1133">Transmembrane helix</keyword>
<gene>
    <name evidence="18" type="ORF">ILUMI_03080</name>
</gene>
<proteinExistence type="inferred from homology"/>
<dbReference type="InterPro" id="IPR006838">
    <property type="entry name" value="ADTRP_AIG1"/>
</dbReference>
<comment type="catalytic activity">
    <reaction evidence="10">
        <text>12-octadecanoyloxy-octadecanoate + H2O = 12-hydroxyoctadecanoate + octadecanoate + H(+)</text>
        <dbReference type="Rhea" id="RHEA:52080"/>
        <dbReference type="ChEBI" id="CHEBI:15377"/>
        <dbReference type="ChEBI" id="CHEBI:15378"/>
        <dbReference type="ChEBI" id="CHEBI:25629"/>
        <dbReference type="ChEBI" id="CHEBI:84201"/>
        <dbReference type="ChEBI" id="CHEBI:136330"/>
    </reaction>
    <physiologicalReaction direction="left-to-right" evidence="10">
        <dbReference type="Rhea" id="RHEA:52081"/>
    </physiologicalReaction>
</comment>
<comment type="catalytic activity">
    <reaction evidence="14">
        <text>13-(9Z-octadecenoyloxy)-octadecanoate + H2O = 13-hydroxy-octadecanoate + (9Z)-octadecenoate + H(+)</text>
        <dbReference type="Rhea" id="RHEA:52064"/>
        <dbReference type="ChEBI" id="CHEBI:15377"/>
        <dbReference type="ChEBI" id="CHEBI:15378"/>
        <dbReference type="ChEBI" id="CHEBI:30823"/>
        <dbReference type="ChEBI" id="CHEBI:136303"/>
        <dbReference type="ChEBI" id="CHEBI:136304"/>
    </reaction>
    <physiologicalReaction direction="left-to-right" evidence="14">
        <dbReference type="Rhea" id="RHEA:52065"/>
    </physiologicalReaction>
</comment>
<feature type="transmembrane region" description="Helical" evidence="17">
    <location>
        <begin position="198"/>
        <end position="222"/>
    </location>
</feature>
<evidence type="ECO:0000256" key="3">
    <source>
        <dbReference type="ARBA" id="ARBA00009300"/>
    </source>
</evidence>
<dbReference type="AlphaFoldDB" id="A0A8K0GKT0"/>
<dbReference type="Proteomes" id="UP000801492">
    <property type="component" value="Unassembled WGS sequence"/>
</dbReference>
<dbReference type="GO" id="GO:0012505">
    <property type="term" value="C:endomembrane system"/>
    <property type="evidence" value="ECO:0007669"/>
    <property type="project" value="UniProtKB-SubCell"/>
</dbReference>
<evidence type="ECO:0000256" key="8">
    <source>
        <dbReference type="ARBA" id="ARBA00047427"/>
    </source>
</evidence>
<evidence type="ECO:0000256" key="10">
    <source>
        <dbReference type="ARBA" id="ARBA00048680"/>
    </source>
</evidence>
<evidence type="ECO:0000256" key="4">
    <source>
        <dbReference type="ARBA" id="ARBA00022692"/>
    </source>
</evidence>
<dbReference type="EMBL" id="VTPC01001110">
    <property type="protein sequence ID" value="KAF2903106.1"/>
    <property type="molecule type" value="Genomic_DNA"/>
</dbReference>
<dbReference type="GO" id="GO:0016020">
    <property type="term" value="C:membrane"/>
    <property type="evidence" value="ECO:0007669"/>
    <property type="project" value="InterPro"/>
</dbReference>
<comment type="catalytic activity">
    <reaction evidence="11">
        <text>12-(9Z-octadecenoyloxy)-octadecanoate + H2O = 12-hydroxyoctadecanoate + (9Z)-octadecenoate + H(+)</text>
        <dbReference type="Rhea" id="RHEA:52060"/>
        <dbReference type="ChEBI" id="CHEBI:15377"/>
        <dbReference type="ChEBI" id="CHEBI:15378"/>
        <dbReference type="ChEBI" id="CHEBI:30823"/>
        <dbReference type="ChEBI" id="CHEBI:84201"/>
        <dbReference type="ChEBI" id="CHEBI:136302"/>
    </reaction>
    <physiologicalReaction direction="left-to-right" evidence="11">
        <dbReference type="Rhea" id="RHEA:52061"/>
    </physiologicalReaction>
</comment>
<evidence type="ECO:0000256" key="9">
    <source>
        <dbReference type="ARBA" id="ARBA00047863"/>
    </source>
</evidence>
<protein>
    <recommendedName>
        <fullName evidence="20">Androgen-dependent TFPI-regulating protein-like</fullName>
    </recommendedName>
</protein>
<evidence type="ECO:0000256" key="16">
    <source>
        <dbReference type="ARBA" id="ARBA00049428"/>
    </source>
</evidence>
<evidence type="ECO:0000256" key="11">
    <source>
        <dbReference type="ARBA" id="ARBA00048701"/>
    </source>
</evidence>
<keyword evidence="19" id="KW-1185">Reference proteome</keyword>
<dbReference type="PANTHER" id="PTHR10989">
    <property type="entry name" value="ANDROGEN-INDUCED PROTEIN 1-RELATED"/>
    <property type="match status" value="1"/>
</dbReference>
<dbReference type="OrthoDB" id="1898221at2759"/>
<keyword evidence="6 17" id="KW-0472">Membrane</keyword>
<comment type="catalytic activity">
    <reaction evidence="15">
        <text>13-(9Z-hexadecenoyloxy)-octadecanoate + H2O = 13-hydroxy-octadecanoate + (9Z)-hexadecenoate + H(+)</text>
        <dbReference type="Rhea" id="RHEA:52076"/>
        <dbReference type="ChEBI" id="CHEBI:15377"/>
        <dbReference type="ChEBI" id="CHEBI:15378"/>
        <dbReference type="ChEBI" id="CHEBI:32372"/>
        <dbReference type="ChEBI" id="CHEBI:136304"/>
        <dbReference type="ChEBI" id="CHEBI:136315"/>
    </reaction>
    <physiologicalReaction direction="left-to-right" evidence="15">
        <dbReference type="Rhea" id="RHEA:52077"/>
    </physiologicalReaction>
</comment>
<evidence type="ECO:0000313" key="19">
    <source>
        <dbReference type="Proteomes" id="UP000801492"/>
    </source>
</evidence>
<comment type="catalytic activity">
    <reaction evidence="16">
        <text>12-(9Z-hexadecenoyloxy)-octadecanoate + H2O = 12-hydroxyoctadecanoate + (9Z)-hexadecenoate + H(+)</text>
        <dbReference type="Rhea" id="RHEA:52072"/>
        <dbReference type="ChEBI" id="CHEBI:15377"/>
        <dbReference type="ChEBI" id="CHEBI:15378"/>
        <dbReference type="ChEBI" id="CHEBI:32372"/>
        <dbReference type="ChEBI" id="CHEBI:84201"/>
        <dbReference type="ChEBI" id="CHEBI:136312"/>
    </reaction>
    <physiologicalReaction direction="left-to-right" evidence="16">
        <dbReference type="Rhea" id="RHEA:52073"/>
    </physiologicalReaction>
</comment>
<reference evidence="18" key="1">
    <citation type="submission" date="2019-08" db="EMBL/GenBank/DDBJ databases">
        <title>The genome of the North American firefly Photinus pyralis.</title>
        <authorList>
            <consortium name="Photinus pyralis genome working group"/>
            <person name="Fallon T.R."/>
            <person name="Sander Lower S.E."/>
            <person name="Weng J.-K."/>
        </authorList>
    </citation>
    <scope>NUCLEOTIDE SEQUENCE</scope>
    <source>
        <strain evidence="18">TRF0915ILg1</strain>
        <tissue evidence="18">Whole body</tissue>
    </source>
</reference>
<dbReference type="PANTHER" id="PTHR10989:SF16">
    <property type="entry name" value="AT02829P-RELATED"/>
    <property type="match status" value="1"/>
</dbReference>
<comment type="subcellular location">
    <subcellularLocation>
        <location evidence="2">Endomembrane system</location>
        <topology evidence="2">Multi-pass membrane protein</topology>
    </subcellularLocation>
</comment>
<evidence type="ECO:0000256" key="7">
    <source>
        <dbReference type="ARBA" id="ARBA00047368"/>
    </source>
</evidence>
<comment type="catalytic activity">
    <reaction evidence="12">
        <text>9-(9Z-octadecenoyloxy)-octadecanoate + H2O = 9-hydroxy-octadecanoate + (9Z)-octadecenoate + H(+)</text>
        <dbReference type="Rhea" id="RHEA:52048"/>
        <dbReference type="ChEBI" id="CHEBI:15377"/>
        <dbReference type="ChEBI" id="CHEBI:15378"/>
        <dbReference type="ChEBI" id="CHEBI:30823"/>
        <dbReference type="ChEBI" id="CHEBI:136282"/>
        <dbReference type="ChEBI" id="CHEBI:136286"/>
    </reaction>
    <physiologicalReaction direction="left-to-right" evidence="12">
        <dbReference type="Rhea" id="RHEA:52049"/>
    </physiologicalReaction>
</comment>
<evidence type="ECO:0000256" key="15">
    <source>
        <dbReference type="ARBA" id="ARBA00049322"/>
    </source>
</evidence>
<evidence type="ECO:0008006" key="20">
    <source>
        <dbReference type="Google" id="ProtNLM"/>
    </source>
</evidence>
<comment type="similarity">
    <text evidence="3">Belongs to the AIG1 family.</text>
</comment>
<accession>A0A8K0GKT0</accession>
<name>A0A8K0GKT0_IGNLU</name>
<evidence type="ECO:0000256" key="6">
    <source>
        <dbReference type="ARBA" id="ARBA00023136"/>
    </source>
</evidence>
<dbReference type="Pfam" id="PF04750">
    <property type="entry name" value="Far-17a_AIG1"/>
    <property type="match status" value="1"/>
</dbReference>
<comment type="catalytic activity">
    <reaction evidence="8">
        <text>13-octadecanoyloxy-octadecanoate + H2O = 13-hydroxy-octadecanoate + octadecanoate + H(+)</text>
        <dbReference type="Rhea" id="RHEA:52084"/>
        <dbReference type="ChEBI" id="CHEBI:15377"/>
        <dbReference type="ChEBI" id="CHEBI:15378"/>
        <dbReference type="ChEBI" id="CHEBI:25629"/>
        <dbReference type="ChEBI" id="CHEBI:136304"/>
        <dbReference type="ChEBI" id="CHEBI:136335"/>
    </reaction>
    <physiologicalReaction direction="left-to-right" evidence="8">
        <dbReference type="Rhea" id="RHEA:52085"/>
    </physiologicalReaction>
</comment>
<feature type="transmembrane region" description="Helical" evidence="17">
    <location>
        <begin position="89"/>
        <end position="109"/>
    </location>
</feature>
<comment type="catalytic activity">
    <reaction evidence="7">
        <text>12-hexadecanoyloxy-octadecanoate + H2O = 12-hydroxyoctadecanoate + hexadecanoate + H(+)</text>
        <dbReference type="Rhea" id="RHEA:52056"/>
        <dbReference type="ChEBI" id="CHEBI:7896"/>
        <dbReference type="ChEBI" id="CHEBI:15377"/>
        <dbReference type="ChEBI" id="CHEBI:15378"/>
        <dbReference type="ChEBI" id="CHEBI:83677"/>
        <dbReference type="ChEBI" id="CHEBI:84201"/>
    </reaction>
    <physiologicalReaction direction="left-to-right" evidence="7">
        <dbReference type="Rhea" id="RHEA:52057"/>
    </physiologicalReaction>
</comment>
<evidence type="ECO:0000256" key="17">
    <source>
        <dbReference type="SAM" id="Phobius"/>
    </source>
</evidence>
<organism evidence="18 19">
    <name type="scientific">Ignelater luminosus</name>
    <name type="common">Cucubano</name>
    <name type="synonym">Pyrophorus luminosus</name>
    <dbReference type="NCBI Taxonomy" id="2038154"/>
    <lineage>
        <taxon>Eukaryota</taxon>
        <taxon>Metazoa</taxon>
        <taxon>Ecdysozoa</taxon>
        <taxon>Arthropoda</taxon>
        <taxon>Hexapoda</taxon>
        <taxon>Insecta</taxon>
        <taxon>Pterygota</taxon>
        <taxon>Neoptera</taxon>
        <taxon>Endopterygota</taxon>
        <taxon>Coleoptera</taxon>
        <taxon>Polyphaga</taxon>
        <taxon>Elateriformia</taxon>
        <taxon>Elateroidea</taxon>
        <taxon>Elateridae</taxon>
        <taxon>Agrypninae</taxon>
        <taxon>Pyrophorini</taxon>
        <taxon>Ignelater</taxon>
    </lineage>
</organism>
<evidence type="ECO:0000313" key="18">
    <source>
        <dbReference type="EMBL" id="KAF2903106.1"/>
    </source>
</evidence>
<feature type="transmembrane region" description="Helical" evidence="17">
    <location>
        <begin position="160"/>
        <end position="178"/>
    </location>
</feature>
<feature type="transmembrane region" description="Helical" evidence="17">
    <location>
        <begin position="44"/>
        <end position="69"/>
    </location>
</feature>